<evidence type="ECO:0000313" key="2">
    <source>
        <dbReference type="Proteomes" id="UP001176961"/>
    </source>
</evidence>
<keyword evidence="2" id="KW-1185">Reference proteome</keyword>
<dbReference type="Proteomes" id="UP001176961">
    <property type="component" value="Unassembled WGS sequence"/>
</dbReference>
<reference evidence="1" key="1">
    <citation type="submission" date="2023-07" db="EMBL/GenBank/DDBJ databases">
        <authorList>
            <consortium name="CYATHOMIX"/>
        </authorList>
    </citation>
    <scope>NUCLEOTIDE SEQUENCE</scope>
    <source>
        <strain evidence="1">N/A</strain>
    </source>
</reference>
<name>A0AA36GH77_CYLNA</name>
<sequence>MVCQVRVQWKEDVSLCELRDLRMSEWKSVKHQMKFMKGYVTKIESKNCCTVEWDNGWRNHAPQSAHRLATSE</sequence>
<protein>
    <submittedName>
        <fullName evidence="1">Uncharacterized protein</fullName>
    </submittedName>
</protein>
<accession>A0AA36GH77</accession>
<dbReference type="EMBL" id="CATQJL010000001">
    <property type="protein sequence ID" value="CAJ0591173.1"/>
    <property type="molecule type" value="Genomic_DNA"/>
</dbReference>
<comment type="caution">
    <text evidence="1">The sequence shown here is derived from an EMBL/GenBank/DDBJ whole genome shotgun (WGS) entry which is preliminary data.</text>
</comment>
<gene>
    <name evidence="1" type="ORF">CYNAS_LOCUS3156</name>
</gene>
<organism evidence="1 2">
    <name type="scientific">Cylicocyclus nassatus</name>
    <name type="common">Nematode worm</name>
    <dbReference type="NCBI Taxonomy" id="53992"/>
    <lineage>
        <taxon>Eukaryota</taxon>
        <taxon>Metazoa</taxon>
        <taxon>Ecdysozoa</taxon>
        <taxon>Nematoda</taxon>
        <taxon>Chromadorea</taxon>
        <taxon>Rhabditida</taxon>
        <taxon>Rhabditina</taxon>
        <taxon>Rhabditomorpha</taxon>
        <taxon>Strongyloidea</taxon>
        <taxon>Strongylidae</taxon>
        <taxon>Cylicocyclus</taxon>
    </lineage>
</organism>
<evidence type="ECO:0000313" key="1">
    <source>
        <dbReference type="EMBL" id="CAJ0591173.1"/>
    </source>
</evidence>
<dbReference type="AlphaFoldDB" id="A0AA36GH77"/>
<proteinExistence type="predicted"/>